<accession>A0ACC1MXP5</accession>
<name>A0ACC1MXP5_9HYPO</name>
<dbReference type="Proteomes" id="UP001143910">
    <property type="component" value="Unassembled WGS sequence"/>
</dbReference>
<organism evidence="1 2">
    <name type="scientific">Zarea fungicola</name>
    <dbReference type="NCBI Taxonomy" id="93591"/>
    <lineage>
        <taxon>Eukaryota</taxon>
        <taxon>Fungi</taxon>
        <taxon>Dikarya</taxon>
        <taxon>Ascomycota</taxon>
        <taxon>Pezizomycotina</taxon>
        <taxon>Sordariomycetes</taxon>
        <taxon>Hypocreomycetidae</taxon>
        <taxon>Hypocreales</taxon>
        <taxon>Cordycipitaceae</taxon>
        <taxon>Zarea</taxon>
    </lineage>
</organism>
<comment type="caution">
    <text evidence="1">The sequence shown here is derived from an EMBL/GenBank/DDBJ whole genome shotgun (WGS) entry which is preliminary data.</text>
</comment>
<evidence type="ECO:0000313" key="1">
    <source>
        <dbReference type="EMBL" id="KAJ2971518.1"/>
    </source>
</evidence>
<keyword evidence="2" id="KW-1185">Reference proteome</keyword>
<proteinExistence type="predicted"/>
<reference evidence="1" key="1">
    <citation type="submission" date="2022-08" db="EMBL/GenBank/DDBJ databases">
        <title>Genome Sequence of Lecanicillium fungicola.</title>
        <authorList>
            <person name="Buettner E."/>
        </authorList>
    </citation>
    <scope>NUCLEOTIDE SEQUENCE</scope>
    <source>
        <strain evidence="1">Babe33</strain>
    </source>
</reference>
<protein>
    <submittedName>
        <fullName evidence="1">Uncharacterized protein</fullName>
    </submittedName>
</protein>
<gene>
    <name evidence="1" type="ORF">NQ176_g7648</name>
</gene>
<dbReference type="EMBL" id="JANJQO010001327">
    <property type="protein sequence ID" value="KAJ2971518.1"/>
    <property type="molecule type" value="Genomic_DNA"/>
</dbReference>
<evidence type="ECO:0000313" key="2">
    <source>
        <dbReference type="Proteomes" id="UP001143910"/>
    </source>
</evidence>
<sequence>MLSLSTTTVLLLSTLFTDTQAQYYKVDSKDEIKRTASTVAYDLMLMYEGNRTGMIPGILPGPPSEGKGNYYWWQGGAMMGTYIDYWHLTGDTSYNDVVMQGILHQVGENKAFMPRNHTASLGNDDQGFWGMTAMLAAELKFPDPPEDEPQWLQLAQAVWATQADPSRHDEYCNGGLRWQIPLSNAGYDFKNTIANGCFFNIGARLARYTNNATYAQHAEATWDWLWGVKYIDHDSWVVYDGARVQHNCTDVDQFTFSYNAAILTQGAAFMYNYTDGDPKWGERVDKLLDSLLKVFFPEGVAYEVNCEVKQGICTADMITFKGYVHRWLAVVTQIVPHTAKKILPVLKTSAQAAAKQCTGRETGRTCGFYWSGGTFVDPSVDKTTGAGEYMSVLAAVSSLLIEDANPPATNATGGTSKGSPNGGFAGGDNGQRIWKPITVADKAGAGIITFILAFGAIGTFWWVSFKD</sequence>